<dbReference type="Gene3D" id="3.20.20.100">
    <property type="entry name" value="NADP-dependent oxidoreductase domain"/>
    <property type="match status" value="1"/>
</dbReference>
<dbReference type="InterPro" id="IPR036812">
    <property type="entry name" value="NAD(P)_OxRdtase_dom_sf"/>
</dbReference>
<organism evidence="2 3">
    <name type="scientific">Archangium minus</name>
    <dbReference type="NCBI Taxonomy" id="83450"/>
    <lineage>
        <taxon>Bacteria</taxon>
        <taxon>Pseudomonadati</taxon>
        <taxon>Myxococcota</taxon>
        <taxon>Myxococcia</taxon>
        <taxon>Myxococcales</taxon>
        <taxon>Cystobacterineae</taxon>
        <taxon>Archangiaceae</taxon>
        <taxon>Archangium</taxon>
    </lineage>
</organism>
<dbReference type="InterPro" id="IPR020471">
    <property type="entry name" value="AKR"/>
</dbReference>
<evidence type="ECO:0000259" key="1">
    <source>
        <dbReference type="Pfam" id="PF00248"/>
    </source>
</evidence>
<dbReference type="InterPro" id="IPR023210">
    <property type="entry name" value="NADP_OxRdtase_dom"/>
</dbReference>
<name>A0ABY9WZ18_9BACT</name>
<dbReference type="InterPro" id="IPR018170">
    <property type="entry name" value="Aldo/ket_reductase_CS"/>
</dbReference>
<keyword evidence="3" id="KW-1185">Reference proteome</keyword>
<gene>
    <name evidence="2" type="ORF">F0U60_32705</name>
</gene>
<proteinExistence type="predicted"/>
<dbReference type="Proteomes" id="UP001611383">
    <property type="component" value="Chromosome"/>
</dbReference>
<dbReference type="PROSITE" id="PS00062">
    <property type="entry name" value="ALDOKETO_REDUCTASE_2"/>
    <property type="match status" value="1"/>
</dbReference>
<dbReference type="RefSeq" id="WP_395805775.1">
    <property type="nucleotide sequence ID" value="NZ_CP043494.1"/>
</dbReference>
<evidence type="ECO:0000313" key="3">
    <source>
        <dbReference type="Proteomes" id="UP001611383"/>
    </source>
</evidence>
<sequence length="305" mass="33661">MSIPMRVKMAPSGPEVSRMAYGLWRLMAVPGGAGVQQVLERIQTCLDHGITTFDHADIYGGYQCEAAFGAALRAHPGLRQKMELVTKCGIMLVNPARPHNRLKHYDYSRQHIVESVENSLRNLATDHIDVLLLHRPSPMLDPDEVAEALQQLVGQGKVRHLGVSNFTPSQFDMLASRLTVPLVTNQVELHPLRLEAFQDGTLDQCMRARISPMAWSPLAGGRLATGQGEAETRVRAVLAELARQYGADQEQLLLAWLLRHPSQIIPVVGTNRLERITSAAGALSLEMELQDWFAVWSAALGSEVP</sequence>
<dbReference type="Pfam" id="PF00248">
    <property type="entry name" value="Aldo_ket_red"/>
    <property type="match status" value="1"/>
</dbReference>
<feature type="domain" description="NADP-dependent oxidoreductase" evidence="1">
    <location>
        <begin position="18"/>
        <end position="291"/>
    </location>
</feature>
<evidence type="ECO:0000313" key="2">
    <source>
        <dbReference type="EMBL" id="WNG48359.1"/>
    </source>
</evidence>
<dbReference type="InterPro" id="IPR050523">
    <property type="entry name" value="AKR_Detox_Biosynth"/>
</dbReference>
<accession>A0ABY9WZ18</accession>
<protein>
    <submittedName>
        <fullName evidence="2">Oxidoreductase</fullName>
    </submittedName>
</protein>
<reference evidence="2 3" key="1">
    <citation type="submission" date="2019-08" db="EMBL/GenBank/DDBJ databases">
        <title>Archangium and Cystobacter genomes.</title>
        <authorList>
            <person name="Chen I.-C.K."/>
            <person name="Wielgoss S."/>
        </authorList>
    </citation>
    <scope>NUCLEOTIDE SEQUENCE [LARGE SCALE GENOMIC DNA]</scope>
    <source>
        <strain evidence="2 3">Cbm 6</strain>
    </source>
</reference>
<dbReference type="PANTHER" id="PTHR43364">
    <property type="entry name" value="NADH-SPECIFIC METHYLGLYOXAL REDUCTASE-RELATED"/>
    <property type="match status" value="1"/>
</dbReference>
<dbReference type="EMBL" id="CP043494">
    <property type="protein sequence ID" value="WNG48359.1"/>
    <property type="molecule type" value="Genomic_DNA"/>
</dbReference>
<dbReference type="PANTHER" id="PTHR43364:SF1">
    <property type="entry name" value="OXIDOREDUCTASE YDHF"/>
    <property type="match status" value="1"/>
</dbReference>
<dbReference type="CDD" id="cd19092">
    <property type="entry name" value="AKR_BsYcsN_EcYdhF-like"/>
    <property type="match status" value="1"/>
</dbReference>
<dbReference type="PRINTS" id="PR00069">
    <property type="entry name" value="ALDKETRDTASE"/>
</dbReference>
<dbReference type="SUPFAM" id="SSF51430">
    <property type="entry name" value="NAD(P)-linked oxidoreductase"/>
    <property type="match status" value="1"/>
</dbReference>